<evidence type="ECO:0000313" key="2">
    <source>
        <dbReference type="Proteomes" id="UP001530377"/>
    </source>
</evidence>
<protein>
    <submittedName>
        <fullName evidence="1">Uncharacterized protein</fullName>
    </submittedName>
</protein>
<reference evidence="1 2" key="1">
    <citation type="submission" date="2024-10" db="EMBL/GenBank/DDBJ databases">
        <title>Updated reference genomes for cyclostephanoid diatoms.</title>
        <authorList>
            <person name="Roberts W.R."/>
            <person name="Alverson A.J."/>
        </authorList>
    </citation>
    <scope>NUCLEOTIDE SEQUENCE [LARGE SCALE GENOMIC DNA]</scope>
    <source>
        <strain evidence="1 2">AJA228-03</strain>
    </source>
</reference>
<sequence length="69" mass="7263">MTNDANNGIVIGRGLYGVPMEIHASMQQTVTCVDGIAFAVNRTNATRVVSGALTFLFSESSGFVQPRSG</sequence>
<keyword evidence="2" id="KW-1185">Reference proteome</keyword>
<comment type="caution">
    <text evidence="1">The sequence shown here is derived from an EMBL/GenBank/DDBJ whole genome shotgun (WGS) entry which is preliminary data.</text>
</comment>
<gene>
    <name evidence="1" type="ORF">ACHAXA_003590</name>
</gene>
<dbReference type="EMBL" id="JALLPB020000531">
    <property type="protein sequence ID" value="KAL3808207.1"/>
    <property type="molecule type" value="Genomic_DNA"/>
</dbReference>
<organism evidence="1 2">
    <name type="scientific">Cyclostephanos tholiformis</name>
    <dbReference type="NCBI Taxonomy" id="382380"/>
    <lineage>
        <taxon>Eukaryota</taxon>
        <taxon>Sar</taxon>
        <taxon>Stramenopiles</taxon>
        <taxon>Ochrophyta</taxon>
        <taxon>Bacillariophyta</taxon>
        <taxon>Coscinodiscophyceae</taxon>
        <taxon>Thalassiosirophycidae</taxon>
        <taxon>Stephanodiscales</taxon>
        <taxon>Stephanodiscaceae</taxon>
        <taxon>Cyclostephanos</taxon>
    </lineage>
</organism>
<proteinExistence type="predicted"/>
<evidence type="ECO:0000313" key="1">
    <source>
        <dbReference type="EMBL" id="KAL3808207.1"/>
    </source>
</evidence>
<name>A0ABD3R770_9STRA</name>
<accession>A0ABD3R770</accession>
<dbReference type="Proteomes" id="UP001530377">
    <property type="component" value="Unassembled WGS sequence"/>
</dbReference>
<dbReference type="AlphaFoldDB" id="A0ABD3R770"/>